<evidence type="ECO:0000313" key="9">
    <source>
        <dbReference type="Proteomes" id="UP001387447"/>
    </source>
</evidence>
<dbReference type="InterPro" id="IPR008166">
    <property type="entry name" value="Glyco_transf_92"/>
</dbReference>
<reference evidence="8 9" key="1">
    <citation type="journal article" date="2024" name="Front. Microbiol.">
        <title>Transcriptomic insights into the dominance of two phototrophs throughout the water column of a tropical hypersaline-alkaline crater lake (Dziani Dzaha, Mayotte).</title>
        <authorList>
            <person name="Duperron S."/>
            <person name="Halary S."/>
            <person name="Bouly J.-P."/>
            <person name="Roussel T."/>
            <person name="Hugoni M."/>
            <person name="Bruto M."/>
            <person name="Oger P."/>
            <person name="Duval C."/>
            <person name="Woo A."/>
            <person name="Jezequiel D."/>
            <person name="Ader M."/>
            <person name="Leboulanger C."/>
            <person name="Agogue H."/>
            <person name="Grossi V."/>
            <person name="Trousselier M."/>
            <person name="Bernard C."/>
        </authorList>
    </citation>
    <scope>NUCLEOTIDE SEQUENCE [LARGE SCALE GENOMIC DNA]</scope>
    <source>
        <strain evidence="8 9">PMC 851.14</strain>
    </source>
</reference>
<evidence type="ECO:0000256" key="3">
    <source>
        <dbReference type="ARBA" id="ARBA00022679"/>
    </source>
</evidence>
<keyword evidence="6" id="KW-0472">Membrane</keyword>
<evidence type="ECO:0000256" key="6">
    <source>
        <dbReference type="ARBA" id="ARBA00023136"/>
    </source>
</evidence>
<dbReference type="Pfam" id="PF01697">
    <property type="entry name" value="Glyco_transf_92"/>
    <property type="match status" value="1"/>
</dbReference>
<evidence type="ECO:0000256" key="4">
    <source>
        <dbReference type="ARBA" id="ARBA00022692"/>
    </source>
</evidence>
<gene>
    <name evidence="8" type="ORF">AAEJ74_12495</name>
</gene>
<dbReference type="GO" id="GO:0016757">
    <property type="term" value="F:glycosyltransferase activity"/>
    <property type="evidence" value="ECO:0007669"/>
    <property type="project" value="UniProtKB-KW"/>
</dbReference>
<evidence type="ECO:0000256" key="1">
    <source>
        <dbReference type="ARBA" id="ARBA00004167"/>
    </source>
</evidence>
<dbReference type="RefSeq" id="WP_368663041.1">
    <property type="nucleotide sequence ID" value="NZ_JBBWYZ010000010.1"/>
</dbReference>
<dbReference type="PANTHER" id="PTHR21461:SF69">
    <property type="entry name" value="GLYCOSYLTRANSFERASE FAMILY 92 PROTEIN"/>
    <property type="match status" value="1"/>
</dbReference>
<keyword evidence="2 8" id="KW-0328">Glycosyltransferase</keyword>
<evidence type="ECO:0000256" key="7">
    <source>
        <dbReference type="SAM" id="MobiDB-lite"/>
    </source>
</evidence>
<evidence type="ECO:0000256" key="2">
    <source>
        <dbReference type="ARBA" id="ARBA00022676"/>
    </source>
</evidence>
<comment type="caution">
    <text evidence="8">The sequence shown here is derived from an EMBL/GenBank/DDBJ whole genome shotgun (WGS) entry which is preliminary data.</text>
</comment>
<proteinExistence type="predicted"/>
<evidence type="ECO:0000313" key="8">
    <source>
        <dbReference type="EMBL" id="MEK9512480.1"/>
    </source>
</evidence>
<protein>
    <submittedName>
        <fullName evidence="8">Glycosyltransferase family 92 protein</fullName>
        <ecNumber evidence="8">2.4.-.-</ecNumber>
    </submittedName>
</protein>
<organism evidence="8 9">
    <name type="scientific">Limnospira fusiformis PMC 851.14</name>
    <dbReference type="NCBI Taxonomy" id="2219512"/>
    <lineage>
        <taxon>Bacteria</taxon>
        <taxon>Bacillati</taxon>
        <taxon>Cyanobacteriota</taxon>
        <taxon>Cyanophyceae</taxon>
        <taxon>Oscillatoriophycideae</taxon>
        <taxon>Oscillatoriales</taxon>
        <taxon>Sirenicapillariaceae</taxon>
        <taxon>Limnospira</taxon>
    </lineage>
</organism>
<keyword evidence="5" id="KW-1133">Transmembrane helix</keyword>
<dbReference type="PANTHER" id="PTHR21461">
    <property type="entry name" value="GLYCOSYLTRANSFERASE FAMILY 92 PROTEIN"/>
    <property type="match status" value="1"/>
</dbReference>
<keyword evidence="3 8" id="KW-0808">Transferase</keyword>
<feature type="region of interest" description="Disordered" evidence="7">
    <location>
        <begin position="175"/>
        <end position="194"/>
    </location>
</feature>
<accession>A0ABU9EKL3</accession>
<dbReference type="EC" id="2.4.-.-" evidence="8"/>
<evidence type="ECO:0000256" key="5">
    <source>
        <dbReference type="ARBA" id="ARBA00022989"/>
    </source>
</evidence>
<comment type="subcellular location">
    <subcellularLocation>
        <location evidence="1">Membrane</location>
        <topology evidence="1">Single-pass membrane protein</topology>
    </subcellularLocation>
</comment>
<keyword evidence="4" id="KW-0812">Transmembrane</keyword>
<sequence>MNNSVDNTQDIVIPYIQTGEVIFHDWPMHPGQISAYEHCLKHYGRESEWMAFIDLDEFLFATEKNDIREVLEEFKDYPAVVVNWLCFGSSGHIKRPKGLQVENYTKRAPDNFESHKVVKSIIRPDKTLGSAGNPHEFTYLDGLAVTESKQPLLGGSRTQISSVKKLRINHYKTRSQEDGDYKTRRGRPTTLQPRNPQLFKAYDRNDIEDLTIQRFLPQLKNAIAERERILNYELLLKQQAQTPNQLAFDYQESDLIDFSNSKLKRSFQQLQQIQKELAQSKSWLDHLEDTSLIVSN</sequence>
<keyword evidence="9" id="KW-1185">Reference proteome</keyword>
<dbReference type="Proteomes" id="UP001387447">
    <property type="component" value="Unassembled WGS sequence"/>
</dbReference>
<dbReference type="EMBL" id="JBBWYZ010000010">
    <property type="protein sequence ID" value="MEK9512480.1"/>
    <property type="molecule type" value="Genomic_DNA"/>
</dbReference>
<name>A0ABU9EKL3_LIMFS</name>